<dbReference type="InterPro" id="IPR036388">
    <property type="entry name" value="WH-like_DNA-bd_sf"/>
</dbReference>
<evidence type="ECO:0000256" key="4">
    <source>
        <dbReference type="ARBA" id="ARBA00023163"/>
    </source>
</evidence>
<dbReference type="NCBIfam" id="TIGR02937">
    <property type="entry name" value="sigma70-ECF"/>
    <property type="match status" value="1"/>
</dbReference>
<dbReference type="InterPro" id="IPR013325">
    <property type="entry name" value="RNA_pol_sigma_r2"/>
</dbReference>
<dbReference type="GO" id="GO:0003677">
    <property type="term" value="F:DNA binding"/>
    <property type="evidence" value="ECO:0007669"/>
    <property type="project" value="InterPro"/>
</dbReference>
<organism evidence="8 9">
    <name type="scientific">Planotetraspora kaengkrachanensis</name>
    <dbReference type="NCBI Taxonomy" id="575193"/>
    <lineage>
        <taxon>Bacteria</taxon>
        <taxon>Bacillati</taxon>
        <taxon>Actinomycetota</taxon>
        <taxon>Actinomycetes</taxon>
        <taxon>Streptosporangiales</taxon>
        <taxon>Streptosporangiaceae</taxon>
        <taxon>Planotetraspora</taxon>
    </lineage>
</organism>
<dbReference type="PANTHER" id="PTHR43133">
    <property type="entry name" value="RNA POLYMERASE ECF-TYPE SIGMA FACTO"/>
    <property type="match status" value="1"/>
</dbReference>
<accession>A0A8J3PSW7</accession>
<dbReference type="GO" id="GO:0006352">
    <property type="term" value="P:DNA-templated transcription initiation"/>
    <property type="evidence" value="ECO:0007669"/>
    <property type="project" value="InterPro"/>
</dbReference>
<dbReference type="Pfam" id="PF04542">
    <property type="entry name" value="Sigma70_r2"/>
    <property type="match status" value="1"/>
</dbReference>
<feature type="region of interest" description="Disordered" evidence="5">
    <location>
        <begin position="101"/>
        <end position="128"/>
    </location>
</feature>
<dbReference type="InterPro" id="IPR013324">
    <property type="entry name" value="RNA_pol_sigma_r3/r4-like"/>
</dbReference>
<feature type="domain" description="RNA polymerase sigma factor 70 region 4 type 2" evidence="7">
    <location>
        <begin position="138"/>
        <end position="189"/>
    </location>
</feature>
<dbReference type="GO" id="GO:0000428">
    <property type="term" value="C:DNA-directed RNA polymerase complex"/>
    <property type="evidence" value="ECO:0007669"/>
    <property type="project" value="UniProtKB-KW"/>
</dbReference>
<dbReference type="AlphaFoldDB" id="A0A8J3PSW7"/>
<dbReference type="Gene3D" id="1.10.1740.10">
    <property type="match status" value="1"/>
</dbReference>
<keyword evidence="2" id="KW-0805">Transcription regulation</keyword>
<dbReference type="InterPro" id="IPR039425">
    <property type="entry name" value="RNA_pol_sigma-70-like"/>
</dbReference>
<evidence type="ECO:0000256" key="2">
    <source>
        <dbReference type="ARBA" id="ARBA00023015"/>
    </source>
</evidence>
<keyword evidence="8" id="KW-0240">DNA-directed RNA polymerase</keyword>
<keyword evidence="4" id="KW-0804">Transcription</keyword>
<dbReference type="Pfam" id="PF08281">
    <property type="entry name" value="Sigma70_r4_2"/>
    <property type="match status" value="1"/>
</dbReference>
<dbReference type="InterPro" id="IPR014284">
    <property type="entry name" value="RNA_pol_sigma-70_dom"/>
</dbReference>
<dbReference type="PANTHER" id="PTHR43133:SF66">
    <property type="entry name" value="ECF RNA POLYMERASE SIGMA FACTOR SIGK"/>
    <property type="match status" value="1"/>
</dbReference>
<dbReference type="InterPro" id="IPR013249">
    <property type="entry name" value="RNA_pol_sigma70_r4_t2"/>
</dbReference>
<feature type="domain" description="RNA polymerase sigma-70 region 2" evidence="6">
    <location>
        <begin position="40"/>
        <end position="107"/>
    </location>
</feature>
<dbReference type="EMBL" id="BONV01000017">
    <property type="protein sequence ID" value="GIG80852.1"/>
    <property type="molecule type" value="Genomic_DNA"/>
</dbReference>
<dbReference type="RefSeq" id="WP_239115132.1">
    <property type="nucleotide sequence ID" value="NZ_BAABHH010000033.1"/>
</dbReference>
<evidence type="ECO:0000256" key="3">
    <source>
        <dbReference type="ARBA" id="ARBA00023082"/>
    </source>
</evidence>
<evidence type="ECO:0000313" key="8">
    <source>
        <dbReference type="EMBL" id="GIG80852.1"/>
    </source>
</evidence>
<evidence type="ECO:0000313" key="9">
    <source>
        <dbReference type="Proteomes" id="UP000630097"/>
    </source>
</evidence>
<reference evidence="8 9" key="1">
    <citation type="submission" date="2021-01" db="EMBL/GenBank/DDBJ databases">
        <title>Whole genome shotgun sequence of Planotetraspora kaengkrachanensis NBRC 104272.</title>
        <authorList>
            <person name="Komaki H."/>
            <person name="Tamura T."/>
        </authorList>
    </citation>
    <scope>NUCLEOTIDE SEQUENCE [LARGE SCALE GENOMIC DNA]</scope>
    <source>
        <strain evidence="8 9">NBRC 104272</strain>
    </source>
</reference>
<dbReference type="SUPFAM" id="SSF88946">
    <property type="entry name" value="Sigma2 domain of RNA polymerase sigma factors"/>
    <property type="match status" value="1"/>
</dbReference>
<comment type="caution">
    <text evidence="8">The sequence shown here is derived from an EMBL/GenBank/DDBJ whole genome shotgun (WGS) entry which is preliminary data.</text>
</comment>
<dbReference type="GO" id="GO:0016987">
    <property type="term" value="F:sigma factor activity"/>
    <property type="evidence" value="ECO:0007669"/>
    <property type="project" value="UniProtKB-KW"/>
</dbReference>
<dbReference type="InterPro" id="IPR007627">
    <property type="entry name" value="RNA_pol_sigma70_r2"/>
</dbReference>
<evidence type="ECO:0000259" key="7">
    <source>
        <dbReference type="Pfam" id="PF08281"/>
    </source>
</evidence>
<keyword evidence="9" id="KW-1185">Reference proteome</keyword>
<evidence type="ECO:0000259" key="6">
    <source>
        <dbReference type="Pfam" id="PF04542"/>
    </source>
</evidence>
<dbReference type="SUPFAM" id="SSF88659">
    <property type="entry name" value="Sigma3 and sigma4 domains of RNA polymerase sigma factors"/>
    <property type="match status" value="1"/>
</dbReference>
<sequence length="219" mass="23382">MASEPAKAPTEPQRLWADPADLSAAVAAAQSGDEGAFRVIYRAAQPGLLRYLRVLVGDDAEDVASEAWLQIARDLGSFRGDSEGFRGWAATIARHRALDHLRRERRRPSHSMPMEQLADRPSDDDTAGSALDAVASDAALALIARLPRDQAEAVLLRVVMGLDAQRAGQVLGKRAGAVRTAAHRGLRKLAKLLERPGTALPAETGHGVTGAAEEDETTQ</sequence>
<gene>
    <name evidence="8" type="ORF">Pka01_39790</name>
</gene>
<protein>
    <submittedName>
        <fullName evidence="8">DNA-directed RNA polymerase sigma-70 factor</fullName>
    </submittedName>
</protein>
<feature type="region of interest" description="Disordered" evidence="5">
    <location>
        <begin position="196"/>
        <end position="219"/>
    </location>
</feature>
<evidence type="ECO:0000256" key="5">
    <source>
        <dbReference type="SAM" id="MobiDB-lite"/>
    </source>
</evidence>
<evidence type="ECO:0000256" key="1">
    <source>
        <dbReference type="ARBA" id="ARBA00010641"/>
    </source>
</evidence>
<comment type="similarity">
    <text evidence="1">Belongs to the sigma-70 factor family. ECF subfamily.</text>
</comment>
<dbReference type="Proteomes" id="UP000630097">
    <property type="component" value="Unassembled WGS sequence"/>
</dbReference>
<proteinExistence type="inferred from homology"/>
<dbReference type="Gene3D" id="1.10.10.10">
    <property type="entry name" value="Winged helix-like DNA-binding domain superfamily/Winged helix DNA-binding domain"/>
    <property type="match status" value="1"/>
</dbReference>
<keyword evidence="3" id="KW-0731">Sigma factor</keyword>
<name>A0A8J3PSW7_9ACTN</name>